<dbReference type="AlphaFoldDB" id="A0A1B8QA33"/>
<dbReference type="Proteomes" id="UP000092616">
    <property type="component" value="Unassembled WGS sequence"/>
</dbReference>
<evidence type="ECO:0000256" key="4">
    <source>
        <dbReference type="ARBA" id="ARBA00022807"/>
    </source>
</evidence>
<evidence type="ECO:0000256" key="5">
    <source>
        <dbReference type="SAM" id="SignalP"/>
    </source>
</evidence>
<dbReference type="PROSITE" id="PS51935">
    <property type="entry name" value="NLPC_P60"/>
    <property type="match status" value="1"/>
</dbReference>
<evidence type="ECO:0000256" key="1">
    <source>
        <dbReference type="ARBA" id="ARBA00007074"/>
    </source>
</evidence>
<evidence type="ECO:0000313" key="8">
    <source>
        <dbReference type="Proteomes" id="UP000092616"/>
    </source>
</evidence>
<keyword evidence="3" id="KW-0378">Hydrolase</keyword>
<dbReference type="RefSeq" id="WP_067338512.1">
    <property type="nucleotide sequence ID" value="NZ_LZNA01000067.1"/>
</dbReference>
<gene>
    <name evidence="7" type="ORF">A9306_01810</name>
</gene>
<dbReference type="SUPFAM" id="SSF54001">
    <property type="entry name" value="Cysteine proteinases"/>
    <property type="match status" value="1"/>
</dbReference>
<dbReference type="GO" id="GO:0006508">
    <property type="term" value="P:proteolysis"/>
    <property type="evidence" value="ECO:0007669"/>
    <property type="project" value="UniProtKB-KW"/>
</dbReference>
<sequence length="188" mass="19837">MPTLSKLVCAALTCLAVQLPAHADNTDGSFQTASSFSWWGGDKSANNNATGGSGVFGGRSLSVDGLINSAKNLIGLPYRAGGTSPTSGFDCSGFVQYVFKHAANVDLPRTSRDMAQVGQSVSRDNLRPGDMVFFAHTHGGGNRISHVGVYVGEGRFIHSPSTGKTIQINSMDSGYWSSKFVTARRVTD</sequence>
<keyword evidence="8" id="KW-1185">Reference proteome</keyword>
<proteinExistence type="inferred from homology"/>
<organism evidence="7 8">
    <name type="scientific">Faucicola atlantae</name>
    <dbReference type="NCBI Taxonomy" id="34059"/>
    <lineage>
        <taxon>Bacteria</taxon>
        <taxon>Pseudomonadati</taxon>
        <taxon>Pseudomonadota</taxon>
        <taxon>Gammaproteobacteria</taxon>
        <taxon>Moraxellales</taxon>
        <taxon>Moraxellaceae</taxon>
        <taxon>Faucicola</taxon>
    </lineage>
</organism>
<protein>
    <recommendedName>
        <fullName evidence="6">NlpC/P60 domain-containing protein</fullName>
    </recommendedName>
</protein>
<dbReference type="Pfam" id="PF00877">
    <property type="entry name" value="NLPC_P60"/>
    <property type="match status" value="1"/>
</dbReference>
<accession>A0A1B8QA33</accession>
<dbReference type="InterPro" id="IPR038765">
    <property type="entry name" value="Papain-like_cys_pep_sf"/>
</dbReference>
<reference evidence="7 8" key="1">
    <citation type="submission" date="2016-06" db="EMBL/GenBank/DDBJ databases">
        <title>Draft genome of Moraxella atlantae CCUG 59586.</title>
        <authorList>
            <person name="Salva-Serra F."/>
            <person name="Engstrom-Jakobsson H."/>
            <person name="Thorell K."/>
            <person name="Gonzales-Siles L."/>
            <person name="Karlsson R."/>
            <person name="Boulund F."/>
            <person name="Engstrand L."/>
            <person name="Kristiansson E."/>
            <person name="Moore E."/>
        </authorList>
    </citation>
    <scope>NUCLEOTIDE SEQUENCE [LARGE SCALE GENOMIC DNA]</scope>
    <source>
        <strain evidence="7 8">CCUG 59586</strain>
    </source>
</reference>
<feature type="signal peptide" evidence="5">
    <location>
        <begin position="1"/>
        <end position="23"/>
    </location>
</feature>
<keyword evidence="4" id="KW-0788">Thiol protease</keyword>
<feature type="chain" id="PRO_5008612226" description="NlpC/P60 domain-containing protein" evidence="5">
    <location>
        <begin position="24"/>
        <end position="188"/>
    </location>
</feature>
<dbReference type="PANTHER" id="PTHR47053">
    <property type="entry name" value="MUREIN DD-ENDOPEPTIDASE MEPH-RELATED"/>
    <property type="match status" value="1"/>
</dbReference>
<comment type="similarity">
    <text evidence="1">Belongs to the peptidase C40 family.</text>
</comment>
<evidence type="ECO:0000256" key="2">
    <source>
        <dbReference type="ARBA" id="ARBA00022670"/>
    </source>
</evidence>
<dbReference type="InterPro" id="IPR051202">
    <property type="entry name" value="Peptidase_C40"/>
</dbReference>
<keyword evidence="5" id="KW-0732">Signal</keyword>
<evidence type="ECO:0000259" key="6">
    <source>
        <dbReference type="PROSITE" id="PS51935"/>
    </source>
</evidence>
<dbReference type="Gene3D" id="3.90.1720.10">
    <property type="entry name" value="endopeptidase domain like (from Nostoc punctiforme)"/>
    <property type="match status" value="1"/>
</dbReference>
<comment type="caution">
    <text evidence="7">The sequence shown here is derived from an EMBL/GenBank/DDBJ whole genome shotgun (WGS) entry which is preliminary data.</text>
</comment>
<evidence type="ECO:0000256" key="3">
    <source>
        <dbReference type="ARBA" id="ARBA00022801"/>
    </source>
</evidence>
<feature type="domain" description="NlpC/P60" evidence="6">
    <location>
        <begin position="60"/>
        <end position="187"/>
    </location>
</feature>
<dbReference type="EMBL" id="LZNA01000067">
    <property type="protein sequence ID" value="OBX75976.1"/>
    <property type="molecule type" value="Genomic_DNA"/>
</dbReference>
<dbReference type="GO" id="GO:0008234">
    <property type="term" value="F:cysteine-type peptidase activity"/>
    <property type="evidence" value="ECO:0007669"/>
    <property type="project" value="UniProtKB-KW"/>
</dbReference>
<dbReference type="InterPro" id="IPR000064">
    <property type="entry name" value="NLP_P60_dom"/>
</dbReference>
<name>A0A1B8QA33_9GAMM</name>
<keyword evidence="2" id="KW-0645">Protease</keyword>
<evidence type="ECO:0000313" key="7">
    <source>
        <dbReference type="EMBL" id="OBX75976.1"/>
    </source>
</evidence>
<dbReference type="PANTHER" id="PTHR47053:SF1">
    <property type="entry name" value="MUREIN DD-ENDOPEPTIDASE MEPH-RELATED"/>
    <property type="match status" value="1"/>
</dbReference>